<accession>A0A1H0CL53</accession>
<feature type="chain" id="PRO_5009247521" description="Carboxypeptidase regulatory-like domain-containing protein" evidence="1">
    <location>
        <begin position="26"/>
        <end position="154"/>
    </location>
</feature>
<reference evidence="2 3" key="1">
    <citation type="submission" date="2016-10" db="EMBL/GenBank/DDBJ databases">
        <authorList>
            <person name="de Groot N.N."/>
        </authorList>
    </citation>
    <scope>NUCLEOTIDE SEQUENCE [LARGE SCALE GENOMIC DNA]</scope>
    <source>
        <strain evidence="2 3">CECT 7543</strain>
    </source>
</reference>
<evidence type="ECO:0000313" key="3">
    <source>
        <dbReference type="Proteomes" id="UP000198827"/>
    </source>
</evidence>
<keyword evidence="1" id="KW-0732">Signal</keyword>
<dbReference type="Proteomes" id="UP000198827">
    <property type="component" value="Chromosome I"/>
</dbReference>
<evidence type="ECO:0000256" key="1">
    <source>
        <dbReference type="SAM" id="SignalP"/>
    </source>
</evidence>
<dbReference type="EMBL" id="LT629705">
    <property type="protein sequence ID" value="SDN58575.1"/>
    <property type="molecule type" value="Genomic_DNA"/>
</dbReference>
<proteinExistence type="predicted"/>
<name>A0A1H0CL53_9PSED</name>
<evidence type="ECO:0000313" key="2">
    <source>
        <dbReference type="EMBL" id="SDN58575.1"/>
    </source>
</evidence>
<feature type="signal peptide" evidence="1">
    <location>
        <begin position="1"/>
        <end position="25"/>
    </location>
</feature>
<gene>
    <name evidence="2" type="ORF">SAMN04489798_0653</name>
</gene>
<dbReference type="AlphaFoldDB" id="A0A1H0CL53"/>
<protein>
    <recommendedName>
        <fullName evidence="4">Carboxypeptidase regulatory-like domain-containing protein</fullName>
    </recommendedName>
</protein>
<dbReference type="OrthoDB" id="8926484at2"/>
<dbReference type="RefSeq" id="WP_090176793.1">
    <property type="nucleotide sequence ID" value="NZ_LT629705.1"/>
</dbReference>
<sequence>MKHFRSLILPIAAVGVLMFPSMAPAITSGPVDTAGVQIQPEQQNGISYLSGGIGLDEARFVQQSHGYNLHMSFSIGPANEYLPDVNVVVQNAQGHPVFSLDQAGPLVYVQLPPGKYTVVTTRNGQERRNTVDIGSGPARDLNLHWTGEQYVSGS</sequence>
<evidence type="ECO:0008006" key="4">
    <source>
        <dbReference type="Google" id="ProtNLM"/>
    </source>
</evidence>
<organism evidence="2 3">
    <name type="scientific">Pseudomonas arsenicoxydans</name>
    <dbReference type="NCBI Taxonomy" id="702115"/>
    <lineage>
        <taxon>Bacteria</taxon>
        <taxon>Pseudomonadati</taxon>
        <taxon>Pseudomonadota</taxon>
        <taxon>Gammaproteobacteria</taxon>
        <taxon>Pseudomonadales</taxon>
        <taxon>Pseudomonadaceae</taxon>
        <taxon>Pseudomonas</taxon>
    </lineage>
</organism>